<dbReference type="RefSeq" id="WP_142089715.1">
    <property type="nucleotide sequence ID" value="NZ_SZUV01000003.1"/>
</dbReference>
<sequence>MRNSSGIGVFARWILLPWCGCIRHSVLKDGSRKIFLVRSLSPSDFVDCLATLSSDPPAFDLLISGHLSDQPRENRVARFGAESPDWRELLHGLAHPSQVHAIHALTRSTLMLQGSVQAMLLIYAGNDPVANRDVHMVAKQLVGNSVEIFK</sequence>
<dbReference type="Proteomes" id="UP000315403">
    <property type="component" value="Unassembled WGS sequence"/>
</dbReference>
<gene>
    <name evidence="1" type="ORF">DLNHIDIE_03065</name>
</gene>
<comment type="caution">
    <text evidence="1">The sequence shown here is derived from an EMBL/GenBank/DDBJ whole genome shotgun (WGS) entry which is preliminary data.</text>
</comment>
<protein>
    <submittedName>
        <fullName evidence="1">Uncharacterized protein</fullName>
    </submittedName>
</protein>
<organism evidence="1 2">
    <name type="scientific">Acidithiobacillus thiooxidans ATCC 19377</name>
    <dbReference type="NCBI Taxonomy" id="637390"/>
    <lineage>
        <taxon>Bacteria</taxon>
        <taxon>Pseudomonadati</taxon>
        <taxon>Pseudomonadota</taxon>
        <taxon>Acidithiobacillia</taxon>
        <taxon>Acidithiobacillales</taxon>
        <taxon>Acidithiobacillaceae</taxon>
        <taxon>Acidithiobacillus</taxon>
    </lineage>
</organism>
<evidence type="ECO:0000313" key="2">
    <source>
        <dbReference type="Proteomes" id="UP000315403"/>
    </source>
</evidence>
<accession>A0A543PZZ8</accession>
<proteinExistence type="predicted"/>
<dbReference type="AlphaFoldDB" id="A0A543PZZ8"/>
<dbReference type="EMBL" id="SZUV01000003">
    <property type="protein sequence ID" value="TQN49656.1"/>
    <property type="molecule type" value="Genomic_DNA"/>
</dbReference>
<reference evidence="1 2" key="1">
    <citation type="submission" date="2019-03" db="EMBL/GenBank/DDBJ databases">
        <title>New insights into Acidothiobacillus thiooxidans sulfur metabolism through coupled gene expression, solution geochemistry, microscopy and spectroscopy analyses.</title>
        <authorList>
            <person name="Camacho D."/>
            <person name="Frazao R."/>
            <person name="Fouillen A."/>
            <person name="Nanci A."/>
            <person name="Lang B.F."/>
            <person name="Apte S.C."/>
            <person name="Baron C."/>
            <person name="Warren L.A."/>
        </authorList>
    </citation>
    <scope>NUCLEOTIDE SEQUENCE [LARGE SCALE GENOMIC DNA]</scope>
    <source>
        <strain evidence="1 2">ATCC 19377</strain>
    </source>
</reference>
<name>A0A543PZZ8_ACITH</name>
<evidence type="ECO:0000313" key="1">
    <source>
        <dbReference type="EMBL" id="TQN49656.1"/>
    </source>
</evidence>